<dbReference type="SUPFAM" id="SSF56601">
    <property type="entry name" value="beta-lactamase/transpeptidase-like"/>
    <property type="match status" value="1"/>
</dbReference>
<dbReference type="InterPro" id="IPR012338">
    <property type="entry name" value="Beta-lactam/transpept-like"/>
</dbReference>
<keyword evidence="3" id="KW-0378">Hydrolase</keyword>
<proteinExistence type="predicted"/>
<dbReference type="InterPro" id="IPR001466">
    <property type="entry name" value="Beta-lactam-related"/>
</dbReference>
<dbReference type="GO" id="GO:0016787">
    <property type="term" value="F:hydrolase activity"/>
    <property type="evidence" value="ECO:0007669"/>
    <property type="project" value="UniProtKB-KW"/>
</dbReference>
<protein>
    <submittedName>
        <fullName evidence="3">Class C beta-lactamase-related serine hydrolase</fullName>
    </submittedName>
</protein>
<evidence type="ECO:0000256" key="1">
    <source>
        <dbReference type="SAM" id="SignalP"/>
    </source>
</evidence>
<evidence type="ECO:0000313" key="3">
    <source>
        <dbReference type="EMBL" id="TBL69396.1"/>
    </source>
</evidence>
<gene>
    <name evidence="3" type="ORF">EYB31_36015</name>
</gene>
<accession>A0A4Q9DGI2</accession>
<dbReference type="Pfam" id="PF00144">
    <property type="entry name" value="Beta-lactamase"/>
    <property type="match status" value="1"/>
</dbReference>
<feature type="signal peptide" evidence="1">
    <location>
        <begin position="1"/>
        <end position="27"/>
    </location>
</feature>
<dbReference type="Proteomes" id="UP000293142">
    <property type="component" value="Unassembled WGS sequence"/>
</dbReference>
<dbReference type="EMBL" id="SIRE01000038">
    <property type="protein sequence ID" value="TBL69396.1"/>
    <property type="molecule type" value="Genomic_DNA"/>
</dbReference>
<reference evidence="3 4" key="1">
    <citation type="submission" date="2019-02" db="EMBL/GenBank/DDBJ databases">
        <title>Paenibacillus sp. nov., isolated from surface-sterilized tissue of Thalictrum simplex L.</title>
        <authorList>
            <person name="Tuo L."/>
        </authorList>
    </citation>
    <scope>NUCLEOTIDE SEQUENCE [LARGE SCALE GENOMIC DNA]</scope>
    <source>
        <strain evidence="3 4">N2SHLJ1</strain>
    </source>
</reference>
<dbReference type="PANTHER" id="PTHR43283:SF7">
    <property type="entry name" value="BETA-LACTAMASE-RELATED DOMAIN-CONTAINING PROTEIN"/>
    <property type="match status" value="1"/>
</dbReference>
<comment type="caution">
    <text evidence="3">The sequence shown here is derived from an EMBL/GenBank/DDBJ whole genome shotgun (WGS) entry which is preliminary data.</text>
</comment>
<keyword evidence="4" id="KW-1185">Reference proteome</keyword>
<dbReference type="InterPro" id="IPR050789">
    <property type="entry name" value="Diverse_Enzym_Activities"/>
</dbReference>
<dbReference type="RefSeq" id="WP_131018415.1">
    <property type="nucleotide sequence ID" value="NZ_SIRE01000038.1"/>
</dbReference>
<organism evidence="3 4">
    <name type="scientific">Paenibacillus thalictri</name>
    <dbReference type="NCBI Taxonomy" id="2527873"/>
    <lineage>
        <taxon>Bacteria</taxon>
        <taxon>Bacillati</taxon>
        <taxon>Bacillota</taxon>
        <taxon>Bacilli</taxon>
        <taxon>Bacillales</taxon>
        <taxon>Paenibacillaceae</taxon>
        <taxon>Paenibacillus</taxon>
    </lineage>
</organism>
<feature type="chain" id="PRO_5039342089" evidence="1">
    <location>
        <begin position="28"/>
        <end position="409"/>
    </location>
</feature>
<dbReference type="OrthoDB" id="9773047at2"/>
<name>A0A4Q9DGI2_9BACL</name>
<dbReference type="AlphaFoldDB" id="A0A4Q9DGI2"/>
<sequence length="409" mass="45105">MNHLTIKKRRMLSTAAYCSALALLLTACGDKPVDPRFYNNAAVVKKVSSAKAPDYWPTAGWKTTTPEQQGMNPQALAQFVDGLNGNNVHSFVVVRNGYIVAEGYNSMVDANTKQEVKSVTKSITSAMIGVAVGDKKISGVDKTVGDYFPDTAADSVKSHITLAQLMIMRSGLAWDNTREKATYEMMASPSWEQYILSQPMVSQPGTGYNYSNGNAHLMSIVLEKSTGEKLQNYAETRLFTPLGIKDASWEQDPQGHTNGAFGLKLTVRDMAKIGLLYLQDGKWSGKEVIPKKWVEQTISKDKDRQYDDGTLGGYGYFWWMKKLSTQVEEGLDSDVFYANGSEGQRIFVIPEENLIVAMTSNNTKEELMPEKQLISAVKAIESNKAVKSDPAGTENLNKSIQAFKVTADK</sequence>
<feature type="domain" description="Beta-lactamase-related" evidence="2">
    <location>
        <begin position="90"/>
        <end position="365"/>
    </location>
</feature>
<dbReference type="PANTHER" id="PTHR43283">
    <property type="entry name" value="BETA-LACTAMASE-RELATED"/>
    <property type="match status" value="1"/>
</dbReference>
<dbReference type="PROSITE" id="PS51257">
    <property type="entry name" value="PROKAR_LIPOPROTEIN"/>
    <property type="match status" value="1"/>
</dbReference>
<evidence type="ECO:0000313" key="4">
    <source>
        <dbReference type="Proteomes" id="UP000293142"/>
    </source>
</evidence>
<keyword evidence="1" id="KW-0732">Signal</keyword>
<evidence type="ECO:0000259" key="2">
    <source>
        <dbReference type="Pfam" id="PF00144"/>
    </source>
</evidence>
<dbReference type="Gene3D" id="3.40.710.10">
    <property type="entry name" value="DD-peptidase/beta-lactamase superfamily"/>
    <property type="match status" value="1"/>
</dbReference>